<keyword evidence="3" id="KW-1185">Reference proteome</keyword>
<dbReference type="Pfam" id="PF02645">
    <property type="entry name" value="DegV"/>
    <property type="match status" value="1"/>
</dbReference>
<dbReference type="InterPro" id="IPR050270">
    <property type="entry name" value="DegV_domain_contain"/>
</dbReference>
<accession>Q1AW95</accession>
<evidence type="ECO:0000313" key="3">
    <source>
        <dbReference type="Proteomes" id="UP000006637"/>
    </source>
</evidence>
<dbReference type="EMBL" id="CP000386">
    <property type="protein sequence ID" value="ABG04333.1"/>
    <property type="molecule type" value="Genomic_DNA"/>
</dbReference>
<dbReference type="OrthoDB" id="9760324at2"/>
<dbReference type="SUPFAM" id="SSF82549">
    <property type="entry name" value="DAK1/DegV-like"/>
    <property type="match status" value="1"/>
</dbReference>
<dbReference type="Gene3D" id="3.30.1180.10">
    <property type="match status" value="1"/>
</dbReference>
<protein>
    <submittedName>
        <fullName evidence="2">DegV family protein</fullName>
    </submittedName>
</protein>
<dbReference type="PROSITE" id="PS51482">
    <property type="entry name" value="DEGV"/>
    <property type="match status" value="1"/>
</dbReference>
<keyword evidence="1" id="KW-0446">Lipid-binding</keyword>
<dbReference type="PANTHER" id="PTHR33434">
    <property type="entry name" value="DEGV DOMAIN-CONTAINING PROTEIN DR_1986-RELATED"/>
    <property type="match status" value="1"/>
</dbReference>
<dbReference type="InterPro" id="IPR003797">
    <property type="entry name" value="DegV"/>
</dbReference>
<dbReference type="Proteomes" id="UP000006637">
    <property type="component" value="Chromosome"/>
</dbReference>
<reference evidence="2 3" key="1">
    <citation type="submission" date="2006-06" db="EMBL/GenBank/DDBJ databases">
        <title>Complete sequence of Rubrobacter xylanophilus DSM 9941.</title>
        <authorList>
            <consortium name="US DOE Joint Genome Institute"/>
            <person name="Copeland A."/>
            <person name="Lucas S."/>
            <person name="Lapidus A."/>
            <person name="Barry K."/>
            <person name="Detter J.C."/>
            <person name="Glavina del Rio T."/>
            <person name="Hammon N."/>
            <person name="Israni S."/>
            <person name="Dalin E."/>
            <person name="Tice H."/>
            <person name="Pitluck S."/>
            <person name="Munk A.C."/>
            <person name="Brettin T."/>
            <person name="Bruce D."/>
            <person name="Han C."/>
            <person name="Tapia R."/>
            <person name="Gilna P."/>
            <person name="Schmutz J."/>
            <person name="Larimer F."/>
            <person name="Land M."/>
            <person name="Hauser L."/>
            <person name="Kyrpides N."/>
            <person name="Lykidis A."/>
            <person name="da Costa M.S."/>
            <person name="Rainey F.A."/>
            <person name="Empadinhas N."/>
            <person name="Jolivet E."/>
            <person name="Battista J.R."/>
            <person name="Richardson P."/>
        </authorList>
    </citation>
    <scope>NUCLEOTIDE SEQUENCE [LARGE SCALE GENOMIC DNA]</scope>
    <source>
        <strain evidence="3">DSM 9941 / NBRC 16129 / PRD-1</strain>
    </source>
</reference>
<evidence type="ECO:0000313" key="2">
    <source>
        <dbReference type="EMBL" id="ABG04333.1"/>
    </source>
</evidence>
<gene>
    <name evidence="2" type="ordered locus">Rxyl_1370</name>
</gene>
<evidence type="ECO:0000256" key="1">
    <source>
        <dbReference type="ARBA" id="ARBA00023121"/>
    </source>
</evidence>
<dbReference type="HOGENOM" id="CLU_048251_0_1_11"/>
<dbReference type="AlphaFoldDB" id="Q1AW95"/>
<dbReference type="GO" id="GO:0008289">
    <property type="term" value="F:lipid binding"/>
    <property type="evidence" value="ECO:0007669"/>
    <property type="project" value="UniProtKB-KW"/>
</dbReference>
<dbReference type="KEGG" id="rxy:Rxyl_1370"/>
<organism evidence="2 3">
    <name type="scientific">Rubrobacter xylanophilus (strain DSM 9941 / JCM 11954 / NBRC 16129 / PRD-1)</name>
    <dbReference type="NCBI Taxonomy" id="266117"/>
    <lineage>
        <taxon>Bacteria</taxon>
        <taxon>Bacillati</taxon>
        <taxon>Actinomycetota</taxon>
        <taxon>Rubrobacteria</taxon>
        <taxon>Rubrobacterales</taxon>
        <taxon>Rubrobacteraceae</taxon>
        <taxon>Rubrobacter</taxon>
    </lineage>
</organism>
<dbReference type="STRING" id="266117.Rxyl_1370"/>
<dbReference type="NCBIfam" id="TIGR00762">
    <property type="entry name" value="DegV"/>
    <property type="match status" value="1"/>
</dbReference>
<name>Q1AW95_RUBXD</name>
<sequence>MTTAVVTDSTTSLLPGYGERPDLRVVPLTFHFGPDETYTDKVDLTDEEFFERLRQAEEFPTTSQPSVGAFVEAYEALDAYDDILVLTISRAFSGTYDSAVAAAQMVDRRVEVVDTRSAEMGSGLVLREAIRAIDEGASFEEVRRAAEAAVRRVRVFFAVGTLEYLAKSGRIGRAQRLLGTALDIRPVLTIENGEVVPFKRTRGRRRQMETIAEQVRSAVEEGRTLFFGHVDARDALEELGRKLGIDDMLVARIGGVVGCHVGPGAYGVAFL</sequence>
<dbReference type="PhylomeDB" id="Q1AW95"/>
<proteinExistence type="predicted"/>
<dbReference type="Gene3D" id="3.40.50.10170">
    <property type="match status" value="1"/>
</dbReference>
<dbReference type="InterPro" id="IPR043168">
    <property type="entry name" value="DegV_C"/>
</dbReference>
<dbReference type="PANTHER" id="PTHR33434:SF2">
    <property type="entry name" value="FATTY ACID-BINDING PROTEIN TM_1468"/>
    <property type="match status" value="1"/>
</dbReference>
<dbReference type="eggNOG" id="COG1307">
    <property type="taxonomic scope" value="Bacteria"/>
</dbReference>
<dbReference type="RefSeq" id="WP_011564350.1">
    <property type="nucleotide sequence ID" value="NC_008148.1"/>
</dbReference>